<accession>A0A3B0ME01</accession>
<name>A0A3B0ME01_9RHOB</name>
<dbReference type="AlphaFoldDB" id="A0A3B0ME01"/>
<sequence length="244" mass="27211">MQARRPTRGVWRWGIWAILALFGMTSVYFVYSEPHVRAYLCPACSGFREVAPRIYADTQASEAQIDAALQSFDAARDMLQQVYPDPGADPIWFLCLSGDCGVKTGPRPRAMAYANMFVFVYPEGANPTILAHELAHAELHSRLGTLRRLTQPVPTWFDEGLAVLVSHDPRYLEITDGEVTGCKAGDWPQPPSNQREFRRRAATETEALYTASACLTLDWLEEHGGIRAVPAMLGHIRSGDLFVQ</sequence>
<evidence type="ECO:0000256" key="1">
    <source>
        <dbReference type="SAM" id="Phobius"/>
    </source>
</evidence>
<keyword evidence="1" id="KW-0472">Membrane</keyword>
<evidence type="ECO:0008006" key="4">
    <source>
        <dbReference type="Google" id="ProtNLM"/>
    </source>
</evidence>
<organism evidence="2 3">
    <name type="scientific">Roseinatronobacter ekhonensis</name>
    <dbReference type="NCBI Taxonomy" id="254356"/>
    <lineage>
        <taxon>Bacteria</taxon>
        <taxon>Pseudomonadati</taxon>
        <taxon>Pseudomonadota</taxon>
        <taxon>Alphaproteobacteria</taxon>
        <taxon>Rhodobacterales</taxon>
        <taxon>Paracoccaceae</taxon>
        <taxon>Roseinatronobacter</taxon>
    </lineage>
</organism>
<keyword evidence="3" id="KW-1185">Reference proteome</keyword>
<keyword evidence="1" id="KW-1133">Transmembrane helix</keyword>
<dbReference type="RefSeq" id="WP_147434187.1">
    <property type="nucleotide sequence ID" value="NZ_UIHC01000013.1"/>
</dbReference>
<keyword evidence="1" id="KW-0812">Transmembrane</keyword>
<reference evidence="3" key="1">
    <citation type="submission" date="2018-08" db="EMBL/GenBank/DDBJ databases">
        <authorList>
            <person name="Rodrigo-Torres L."/>
            <person name="Arahal R. D."/>
            <person name="Lucena T."/>
        </authorList>
    </citation>
    <scope>NUCLEOTIDE SEQUENCE [LARGE SCALE GENOMIC DNA]</scope>
    <source>
        <strain evidence="3">CECT 7235</strain>
    </source>
</reference>
<protein>
    <recommendedName>
        <fullName evidence="4">Peptidase MA-like domain-containing protein</fullName>
    </recommendedName>
</protein>
<evidence type="ECO:0000313" key="3">
    <source>
        <dbReference type="Proteomes" id="UP000272908"/>
    </source>
</evidence>
<feature type="transmembrane region" description="Helical" evidence="1">
    <location>
        <begin position="12"/>
        <end position="31"/>
    </location>
</feature>
<dbReference type="OrthoDB" id="43895at2"/>
<dbReference type="EMBL" id="UIHC01000013">
    <property type="protein sequence ID" value="SUZ31928.1"/>
    <property type="molecule type" value="Genomic_DNA"/>
</dbReference>
<evidence type="ECO:0000313" key="2">
    <source>
        <dbReference type="EMBL" id="SUZ31928.1"/>
    </source>
</evidence>
<dbReference type="Proteomes" id="UP000272908">
    <property type="component" value="Unassembled WGS sequence"/>
</dbReference>
<gene>
    <name evidence="2" type="ORF">ROE7235_01679</name>
</gene>
<proteinExistence type="predicted"/>